<accession>I7MIW3</accession>
<dbReference type="GeneID" id="7826976"/>
<organism evidence="3 4">
    <name type="scientific">Tetrahymena thermophila (strain SB210)</name>
    <dbReference type="NCBI Taxonomy" id="312017"/>
    <lineage>
        <taxon>Eukaryota</taxon>
        <taxon>Sar</taxon>
        <taxon>Alveolata</taxon>
        <taxon>Ciliophora</taxon>
        <taxon>Intramacronucleata</taxon>
        <taxon>Oligohymenophorea</taxon>
        <taxon>Hymenostomatida</taxon>
        <taxon>Tetrahymenina</taxon>
        <taxon>Tetrahymenidae</taxon>
        <taxon>Tetrahymena</taxon>
    </lineage>
</organism>
<gene>
    <name evidence="3" type="ORF">TTHERM_00518690</name>
</gene>
<feature type="compositionally biased region" description="Low complexity" evidence="2">
    <location>
        <begin position="165"/>
        <end position="183"/>
    </location>
</feature>
<protein>
    <submittedName>
        <fullName evidence="3">Uncharacterized protein</fullName>
    </submittedName>
</protein>
<dbReference type="AlphaFoldDB" id="I7MIW3"/>
<reference evidence="4" key="1">
    <citation type="journal article" date="2006" name="PLoS Biol.">
        <title>Macronuclear genome sequence of the ciliate Tetrahymena thermophila, a model eukaryote.</title>
        <authorList>
            <person name="Eisen J.A."/>
            <person name="Coyne R.S."/>
            <person name="Wu M."/>
            <person name="Wu D."/>
            <person name="Thiagarajan M."/>
            <person name="Wortman J.R."/>
            <person name="Badger J.H."/>
            <person name="Ren Q."/>
            <person name="Amedeo P."/>
            <person name="Jones K.M."/>
            <person name="Tallon L.J."/>
            <person name="Delcher A.L."/>
            <person name="Salzberg S.L."/>
            <person name="Silva J.C."/>
            <person name="Haas B.J."/>
            <person name="Majoros W.H."/>
            <person name="Farzad M."/>
            <person name="Carlton J.M."/>
            <person name="Smith R.K. Jr."/>
            <person name="Garg J."/>
            <person name="Pearlman R.E."/>
            <person name="Karrer K.M."/>
            <person name="Sun L."/>
            <person name="Manning G."/>
            <person name="Elde N.C."/>
            <person name="Turkewitz A.P."/>
            <person name="Asai D.J."/>
            <person name="Wilkes D.E."/>
            <person name="Wang Y."/>
            <person name="Cai H."/>
            <person name="Collins K."/>
            <person name="Stewart B.A."/>
            <person name="Lee S.R."/>
            <person name="Wilamowska K."/>
            <person name="Weinberg Z."/>
            <person name="Ruzzo W.L."/>
            <person name="Wloga D."/>
            <person name="Gaertig J."/>
            <person name="Frankel J."/>
            <person name="Tsao C.-C."/>
            <person name="Gorovsky M.A."/>
            <person name="Keeling P.J."/>
            <person name="Waller R.F."/>
            <person name="Patron N.J."/>
            <person name="Cherry J.M."/>
            <person name="Stover N.A."/>
            <person name="Krieger C.J."/>
            <person name="del Toro C."/>
            <person name="Ryder H.F."/>
            <person name="Williamson S.C."/>
            <person name="Barbeau R.A."/>
            <person name="Hamilton E.P."/>
            <person name="Orias E."/>
        </authorList>
    </citation>
    <scope>NUCLEOTIDE SEQUENCE [LARGE SCALE GENOMIC DNA]</scope>
    <source>
        <strain evidence="4">SB210</strain>
    </source>
</reference>
<dbReference type="RefSeq" id="XP_001015282.1">
    <property type="nucleotide sequence ID" value="XM_001015282.3"/>
</dbReference>
<proteinExistence type="predicted"/>
<name>I7MIW3_TETTS</name>
<sequence>MELEQAGANFHYLNGDFFNNQNQIPQNYAEANNFYTSSINFQQPNGQEVHNFNNQDNYFIQNNQENDCLQQNFYGQQTNNYYNNNYQEQYGSNYYYKQQEELQTNDVETHMNYQDNRSEFSDVIQSQLTSTIQLPNLPVKDGFEIYHKQYSIDEEDNEGVSDQLSNGQSSTNQSSFTSQNNNSLATKNQEQLKVVEFGIQLLKPVLERANFYLIGDISIDFELLRGKESRFSPLSEFRPVVSVQRNVFQQFVELQIGQYQQGLTDFRGVVEKLNCMNDQFAHGIAVLLTKYQKLIDFKVKMLNSTTNSSYSGQFNEQAFWEEAQEKMKSVLAEKRKENKYLAYILKRGSYLEDVMVAQGYSEQLLEVMGLDYETFRQISLRKGLIDFVEPISRYFIIVEQFANVAKKKMPWEDICLISIDNFKIPVKVKAEKITLNKYKCYENYIGFLSIDIPQKVLDDLKLKRYRARNMLENKNYFQLGEELTYSFETELFLDRYYSQQKAQAIIEYSQSQKKKNEEENIEMAKLLQQYIQQYNQIMNNNQQNQKENQVLSSSIQSVSTQMSLNQSLRSNSDEQVDLGQSIYLASSLSSREIPSNKQESQRNLVNDQNFGNMKQEKCVVVLD</sequence>
<evidence type="ECO:0000313" key="4">
    <source>
        <dbReference type="Proteomes" id="UP000009168"/>
    </source>
</evidence>
<dbReference type="KEGG" id="tet:TTHERM_00518690"/>
<dbReference type="Proteomes" id="UP000009168">
    <property type="component" value="Unassembled WGS sequence"/>
</dbReference>
<feature type="coiled-coil region" evidence="1">
    <location>
        <begin position="509"/>
        <end position="547"/>
    </location>
</feature>
<evidence type="ECO:0000256" key="1">
    <source>
        <dbReference type="SAM" id="Coils"/>
    </source>
</evidence>
<dbReference type="HOGENOM" id="CLU_439118_0_0_1"/>
<dbReference type="InParanoid" id="I7MIW3"/>
<evidence type="ECO:0000256" key="2">
    <source>
        <dbReference type="SAM" id="MobiDB-lite"/>
    </source>
</evidence>
<feature type="region of interest" description="Disordered" evidence="2">
    <location>
        <begin position="156"/>
        <end position="183"/>
    </location>
</feature>
<dbReference type="EMBL" id="GG662708">
    <property type="protein sequence ID" value="EAR95037.1"/>
    <property type="molecule type" value="Genomic_DNA"/>
</dbReference>
<evidence type="ECO:0000313" key="3">
    <source>
        <dbReference type="EMBL" id="EAR95037.1"/>
    </source>
</evidence>
<keyword evidence="1" id="KW-0175">Coiled coil</keyword>
<keyword evidence="4" id="KW-1185">Reference proteome</keyword>